<dbReference type="InterPro" id="IPR027304">
    <property type="entry name" value="Trigger_fact/SurA_dom_sf"/>
</dbReference>
<dbReference type="PANTHER" id="PTHR47529">
    <property type="entry name" value="PEPTIDYL-PROLYL CIS-TRANS ISOMERASE D"/>
    <property type="match status" value="1"/>
</dbReference>
<dbReference type="PANTHER" id="PTHR47529:SF1">
    <property type="entry name" value="PERIPLASMIC CHAPERONE PPID"/>
    <property type="match status" value="1"/>
</dbReference>
<dbReference type="RefSeq" id="WP_230525705.1">
    <property type="nucleotide sequence ID" value="NZ_JAJGAK010000001.1"/>
</dbReference>
<feature type="transmembrane region" description="Helical" evidence="12">
    <location>
        <begin position="12"/>
        <end position="30"/>
    </location>
</feature>
<keyword evidence="5 12" id="KW-1133">Transmembrane helix</keyword>
<dbReference type="InterPro" id="IPR052029">
    <property type="entry name" value="PpiD_chaperone"/>
</dbReference>
<reference evidence="14" key="1">
    <citation type="submission" date="2021-10" db="EMBL/GenBank/DDBJ databases">
        <authorList>
            <person name="Lyu M."/>
            <person name="Wang X."/>
            <person name="Meng X."/>
            <person name="Xu K."/>
        </authorList>
    </citation>
    <scope>NUCLEOTIDE SEQUENCE</scope>
    <source>
        <strain evidence="14">A6</strain>
    </source>
</reference>
<dbReference type="InterPro" id="IPR000297">
    <property type="entry name" value="PPIase_PpiC"/>
</dbReference>
<dbReference type="PROSITE" id="PS50198">
    <property type="entry name" value="PPIC_PPIASE_2"/>
    <property type="match status" value="1"/>
</dbReference>
<evidence type="ECO:0000256" key="4">
    <source>
        <dbReference type="ARBA" id="ARBA00022692"/>
    </source>
</evidence>
<evidence type="ECO:0000256" key="5">
    <source>
        <dbReference type="ARBA" id="ARBA00022989"/>
    </source>
</evidence>
<keyword evidence="11" id="KW-0413">Isomerase</keyword>
<evidence type="ECO:0000256" key="10">
    <source>
        <dbReference type="ARBA" id="ARBA00042775"/>
    </source>
</evidence>
<dbReference type="Pfam" id="PF13616">
    <property type="entry name" value="Rotamase_3"/>
    <property type="match status" value="1"/>
</dbReference>
<evidence type="ECO:0000256" key="8">
    <source>
        <dbReference type="ARBA" id="ARBA00038408"/>
    </source>
</evidence>
<keyword evidence="4 12" id="KW-0812">Transmembrane</keyword>
<evidence type="ECO:0000256" key="6">
    <source>
        <dbReference type="ARBA" id="ARBA00023136"/>
    </source>
</evidence>
<evidence type="ECO:0000313" key="15">
    <source>
        <dbReference type="Proteomes" id="UP001165293"/>
    </source>
</evidence>
<evidence type="ECO:0000256" key="7">
    <source>
        <dbReference type="ARBA" id="ARBA00023186"/>
    </source>
</evidence>
<dbReference type="Pfam" id="PF13624">
    <property type="entry name" value="SurA_N_3"/>
    <property type="match status" value="2"/>
</dbReference>
<keyword evidence="3" id="KW-0997">Cell inner membrane</keyword>
<evidence type="ECO:0000256" key="9">
    <source>
        <dbReference type="ARBA" id="ARBA00040743"/>
    </source>
</evidence>
<dbReference type="InterPro" id="IPR023058">
    <property type="entry name" value="PPIase_PpiC_CS"/>
</dbReference>
<evidence type="ECO:0000256" key="12">
    <source>
        <dbReference type="SAM" id="Phobius"/>
    </source>
</evidence>
<feature type="domain" description="PpiC" evidence="13">
    <location>
        <begin position="283"/>
        <end position="386"/>
    </location>
</feature>
<dbReference type="InterPro" id="IPR046357">
    <property type="entry name" value="PPIase_dom_sf"/>
</dbReference>
<dbReference type="Gene3D" id="1.10.4030.10">
    <property type="entry name" value="Porin chaperone SurA, peptide-binding domain"/>
    <property type="match status" value="1"/>
</dbReference>
<accession>A0ABS8JEP6</accession>
<comment type="similarity">
    <text evidence="8">Belongs to the PpiD chaperone family.</text>
</comment>
<dbReference type="SUPFAM" id="SSF109998">
    <property type="entry name" value="Triger factor/SurA peptide-binding domain-like"/>
    <property type="match status" value="1"/>
</dbReference>
<evidence type="ECO:0000256" key="1">
    <source>
        <dbReference type="ARBA" id="ARBA00004382"/>
    </source>
</evidence>
<evidence type="ECO:0000259" key="13">
    <source>
        <dbReference type="PROSITE" id="PS50198"/>
    </source>
</evidence>
<evidence type="ECO:0000313" key="14">
    <source>
        <dbReference type="EMBL" id="MCC8362076.1"/>
    </source>
</evidence>
<keyword evidence="6 12" id="KW-0472">Membrane</keyword>
<dbReference type="PROSITE" id="PS01096">
    <property type="entry name" value="PPIC_PPIASE_1"/>
    <property type="match status" value="1"/>
</dbReference>
<protein>
    <recommendedName>
        <fullName evidence="9">Periplasmic chaperone PpiD</fullName>
    </recommendedName>
    <alternativeName>
        <fullName evidence="10">Periplasmic folding chaperone</fullName>
    </alternativeName>
</protein>
<keyword evidence="15" id="KW-1185">Reference proteome</keyword>
<keyword evidence="7" id="KW-0143">Chaperone</keyword>
<dbReference type="SUPFAM" id="SSF54534">
    <property type="entry name" value="FKBP-like"/>
    <property type="match status" value="1"/>
</dbReference>
<dbReference type="Proteomes" id="UP001165293">
    <property type="component" value="Unassembled WGS sequence"/>
</dbReference>
<proteinExistence type="inferred from homology"/>
<comment type="caution">
    <text evidence="14">The sequence shown here is derived from an EMBL/GenBank/DDBJ whole genome shotgun (WGS) entry which is preliminary data.</text>
</comment>
<evidence type="ECO:0000256" key="11">
    <source>
        <dbReference type="PROSITE-ProRule" id="PRU00278"/>
    </source>
</evidence>
<sequence>MLQKLREKTSGWIASVILGLLTIPFAFFGVESYMQQSSENWVAKIEAPPTWWAGAPSFWPVSTMWQREEITPNEFRQAFENARQAQRQQLGENYDPRAFETPENKRAILEQLIDQRVLKMAASRAGVTVSDAEVKRTILEFPAFQVDGKFNADRYQLALSSQQLTPRGFENEIRESLQVELLPRGLNDSAFVTKAEMDRLLKLLAEERSVSFVVLPPQAADTGPVTGKEIDAYWKAHRNEFRAPEQVTIEYVEVNAATLAVPAADEATLRQRFEKEKGTLGGSGERLVSHILVAVPKDADAAAQKAAEAKANKLATEAKAAGADFAALAAANSDDAVSKANGGDLGWVGKGVMEKPFEDAVFAMKAGDISGPVRTDFGWHVLQVREVKGATQQTFEEAHAQLAQEQAEADRERAFNDLTSKLVDLVNKNPTALAPAAGEAKLAVNTLGPFGRDGAAGIAANKAVQRAAFSDSAIQDGLVSDLVELAPDHVVMLRVTNHVPARELTPAQVRDRIVASIRAERTRKAGEAAAEAMLAKLKAGTPLAAAAAEKGLVPVDMPNASRGAPLPDRKATQAYFGVPAPAAGKVSPGFVALDDGSHVVFAVSKVVEGDPSKATADERMVLQRQLAQSGGADDAKAFIATMRKSMDVKVAEERL</sequence>
<organism evidence="14 15">
    <name type="scientific">Noviluteimonas lactosilytica</name>
    <dbReference type="NCBI Taxonomy" id="2888523"/>
    <lineage>
        <taxon>Bacteria</taxon>
        <taxon>Pseudomonadati</taxon>
        <taxon>Pseudomonadota</taxon>
        <taxon>Gammaproteobacteria</taxon>
        <taxon>Lysobacterales</taxon>
        <taxon>Lysobacteraceae</taxon>
        <taxon>Noviluteimonas</taxon>
    </lineage>
</organism>
<gene>
    <name evidence="14" type="ORF">LK996_03130</name>
</gene>
<comment type="subcellular location">
    <subcellularLocation>
        <location evidence="1">Cell inner membrane</location>
        <topology evidence="1">Single-pass type II membrane protein</topology>
        <orientation evidence="1">Periplasmic side</orientation>
    </subcellularLocation>
</comment>
<name>A0ABS8JEP6_9GAMM</name>
<dbReference type="Gene3D" id="3.10.50.40">
    <property type="match status" value="1"/>
</dbReference>
<evidence type="ECO:0000256" key="3">
    <source>
        <dbReference type="ARBA" id="ARBA00022519"/>
    </source>
</evidence>
<keyword evidence="2" id="KW-1003">Cell membrane</keyword>
<keyword evidence="11" id="KW-0697">Rotamase</keyword>
<evidence type="ECO:0000256" key="2">
    <source>
        <dbReference type="ARBA" id="ARBA00022475"/>
    </source>
</evidence>
<dbReference type="EMBL" id="JAJGAK010000001">
    <property type="protein sequence ID" value="MCC8362076.1"/>
    <property type="molecule type" value="Genomic_DNA"/>
</dbReference>